<comment type="caution">
    <text evidence="1">The sequence shown here is derived from an EMBL/GenBank/DDBJ whole genome shotgun (WGS) entry which is preliminary data.</text>
</comment>
<dbReference type="Gene3D" id="1.10.10.710">
    <property type="entry name" value="PSPTO_1197 like"/>
    <property type="match status" value="1"/>
</dbReference>
<proteinExistence type="predicted"/>
<evidence type="ECO:0000313" key="2">
    <source>
        <dbReference type="Proteomes" id="UP000601768"/>
    </source>
</evidence>
<gene>
    <name evidence="1" type="ORF">H8B19_03000</name>
</gene>
<dbReference type="EMBL" id="JACNEP010000002">
    <property type="protein sequence ID" value="MBC3764828.1"/>
    <property type="molecule type" value="Genomic_DNA"/>
</dbReference>
<evidence type="ECO:0000313" key="1">
    <source>
        <dbReference type="EMBL" id="MBC3764828.1"/>
    </source>
</evidence>
<reference evidence="1" key="2">
    <citation type="submission" date="2020-08" db="EMBL/GenBank/DDBJ databases">
        <authorList>
            <person name="Lai Q."/>
        </authorList>
    </citation>
    <scope>NUCLEOTIDE SEQUENCE</scope>
    <source>
        <strain evidence="1">S27-2</strain>
    </source>
</reference>
<dbReference type="InterPro" id="IPR009813">
    <property type="entry name" value="Uncharacterised_YebG"/>
</dbReference>
<reference evidence="1" key="1">
    <citation type="journal article" date="2018" name="Int. J. Syst. Evol. Microbiol.">
        <title>Neptunicella marina gen. nov., sp. nov., isolated from surface seawater.</title>
        <authorList>
            <person name="Liu X."/>
            <person name="Lai Q."/>
            <person name="Du Y."/>
            <person name="Zhang X."/>
            <person name="Liu Z."/>
            <person name="Sun F."/>
            <person name="Shao Z."/>
        </authorList>
    </citation>
    <scope>NUCLEOTIDE SEQUENCE</scope>
    <source>
        <strain evidence="1">S27-2</strain>
    </source>
</reference>
<dbReference type="Pfam" id="PF07130">
    <property type="entry name" value="YebG"/>
    <property type="match status" value="1"/>
</dbReference>
<accession>A0A8J6M0J1</accession>
<dbReference type="RefSeq" id="WP_186505304.1">
    <property type="nucleotide sequence ID" value="NZ_JACNEP010000002.1"/>
</dbReference>
<dbReference type="Proteomes" id="UP000601768">
    <property type="component" value="Unassembled WGS sequence"/>
</dbReference>
<organism evidence="1 2">
    <name type="scientific">Neptunicella marina</name>
    <dbReference type="NCBI Taxonomy" id="2125989"/>
    <lineage>
        <taxon>Bacteria</taxon>
        <taxon>Pseudomonadati</taxon>
        <taxon>Pseudomonadota</taxon>
        <taxon>Gammaproteobacteria</taxon>
        <taxon>Alteromonadales</taxon>
        <taxon>Alteromonadaceae</taxon>
        <taxon>Neptunicella</taxon>
    </lineage>
</organism>
<name>A0A8J6M0J1_9ALTE</name>
<protein>
    <submittedName>
        <fullName evidence="1">YebG family protein</fullName>
    </submittedName>
</protein>
<dbReference type="AlphaFoldDB" id="A0A8J6M0J1"/>
<dbReference type="InterPro" id="IPR038627">
    <property type="entry name" value="YebG-like_sf"/>
</dbReference>
<sequence length="96" mass="10589">MAIVIKYVVEHKGVEKLVTTDKKEADKYDKMLEVADNLAEYIDAKGISLDASVMEELSVLLARNKDVVGKILKGTDAQTALKQDAAEVVQLEKRKA</sequence>
<keyword evidence="2" id="KW-1185">Reference proteome</keyword>